<dbReference type="SUPFAM" id="SSF64076">
    <property type="entry name" value="MTH938-like"/>
    <property type="match status" value="1"/>
</dbReference>
<name>A0ABT3JZZ5_9XANT</name>
<dbReference type="InterPro" id="IPR007523">
    <property type="entry name" value="NDUFAF3/AAMDC"/>
</dbReference>
<dbReference type="InterPro" id="IPR036748">
    <property type="entry name" value="MTH938-like_sf"/>
</dbReference>
<organism evidence="1 2">
    <name type="scientific">Xanthomonas chitinilytica</name>
    <dbReference type="NCBI Taxonomy" id="2989819"/>
    <lineage>
        <taxon>Bacteria</taxon>
        <taxon>Pseudomonadati</taxon>
        <taxon>Pseudomonadota</taxon>
        <taxon>Gammaproteobacteria</taxon>
        <taxon>Lysobacterales</taxon>
        <taxon>Lysobacteraceae</taxon>
        <taxon>Xanthomonas</taxon>
    </lineage>
</organism>
<gene>
    <name evidence="1" type="ORF">OK345_16155</name>
</gene>
<dbReference type="Pfam" id="PF04430">
    <property type="entry name" value="DUF498"/>
    <property type="match status" value="1"/>
</dbReference>
<dbReference type="RefSeq" id="WP_265129034.1">
    <property type="nucleotide sequence ID" value="NZ_JAPCHY010000017.1"/>
</dbReference>
<dbReference type="EMBL" id="JAPCHY010000017">
    <property type="protein sequence ID" value="MCW4474031.1"/>
    <property type="molecule type" value="Genomic_DNA"/>
</dbReference>
<proteinExistence type="predicted"/>
<reference evidence="1 2" key="1">
    <citation type="submission" date="2022-10" db="EMBL/GenBank/DDBJ databases">
        <title>Xanthomonas sp. H13-6.</title>
        <authorList>
            <person name="Liu X."/>
            <person name="Deng Z."/>
            <person name="Jiang Y."/>
            <person name="Yu T."/>
            <person name="Ai J."/>
        </authorList>
    </citation>
    <scope>NUCLEOTIDE SEQUENCE [LARGE SCALE GENOMIC DNA]</scope>
    <source>
        <strain evidence="1 2">H13-6</strain>
    </source>
</reference>
<sequence>MQLSQELPDYSYTLRAADGGMARVNERTLTESFILTPDTLVEQWPVRAISELTPDHLQPLLALNPALVLLGTGERQVFPPAAVMATCLTRGIGIEVMTNAAAARTYNVLASEGRRVVVALLLDATTAP</sequence>
<dbReference type="Proteomes" id="UP001209922">
    <property type="component" value="Unassembled WGS sequence"/>
</dbReference>
<dbReference type="PANTHER" id="PTHR21192">
    <property type="entry name" value="NUCLEAR PROTEIN E3-3"/>
    <property type="match status" value="1"/>
</dbReference>
<keyword evidence="2" id="KW-1185">Reference proteome</keyword>
<evidence type="ECO:0000313" key="1">
    <source>
        <dbReference type="EMBL" id="MCW4474031.1"/>
    </source>
</evidence>
<dbReference type="Gene3D" id="3.40.1230.10">
    <property type="entry name" value="MTH938-like"/>
    <property type="match status" value="1"/>
</dbReference>
<accession>A0ABT3JZZ5</accession>
<dbReference type="CDD" id="cd05560">
    <property type="entry name" value="Xcc1710_like"/>
    <property type="match status" value="1"/>
</dbReference>
<comment type="caution">
    <text evidence="1">The sequence shown here is derived from an EMBL/GenBank/DDBJ whole genome shotgun (WGS) entry which is preliminary data.</text>
</comment>
<evidence type="ECO:0000313" key="2">
    <source>
        <dbReference type="Proteomes" id="UP001209922"/>
    </source>
</evidence>
<dbReference type="PANTHER" id="PTHR21192:SF2">
    <property type="entry name" value="NADH DEHYDROGENASE [UBIQUINONE] 1 ALPHA SUBCOMPLEX ASSEMBLY FACTOR 3"/>
    <property type="match status" value="1"/>
</dbReference>
<protein>
    <submittedName>
        <fullName evidence="1">Mth938-like domain-containing protein</fullName>
    </submittedName>
</protein>